<dbReference type="InterPro" id="IPR002656">
    <property type="entry name" value="Acyl_transf_3_dom"/>
</dbReference>
<evidence type="ECO:0000313" key="3">
    <source>
        <dbReference type="EMBL" id="MRW86256.1"/>
    </source>
</evidence>
<feature type="transmembrane region" description="Helical" evidence="1">
    <location>
        <begin position="139"/>
        <end position="159"/>
    </location>
</feature>
<dbReference type="AlphaFoldDB" id="A0A844DCR9"/>
<dbReference type="Pfam" id="PF01757">
    <property type="entry name" value="Acyl_transf_3"/>
    <property type="match status" value="1"/>
</dbReference>
<dbReference type="InterPro" id="IPR050879">
    <property type="entry name" value="Acyltransferase_3"/>
</dbReference>
<feature type="transmembrane region" description="Helical" evidence="1">
    <location>
        <begin position="219"/>
        <end position="239"/>
    </location>
</feature>
<keyword evidence="1" id="KW-0472">Membrane</keyword>
<name>A0A844DCR9_9BURK</name>
<keyword evidence="1" id="KW-1133">Transmembrane helix</keyword>
<evidence type="ECO:0000313" key="4">
    <source>
        <dbReference type="Proteomes" id="UP000439986"/>
    </source>
</evidence>
<feature type="transmembrane region" description="Helical" evidence="1">
    <location>
        <begin position="89"/>
        <end position="108"/>
    </location>
</feature>
<protein>
    <submittedName>
        <fullName evidence="3">Acyltransferase family protein</fullName>
    </submittedName>
</protein>
<dbReference type="GO" id="GO:0016747">
    <property type="term" value="F:acyltransferase activity, transferring groups other than amino-acyl groups"/>
    <property type="evidence" value="ECO:0007669"/>
    <property type="project" value="InterPro"/>
</dbReference>
<feature type="transmembrane region" description="Helical" evidence="1">
    <location>
        <begin position="20"/>
        <end position="37"/>
    </location>
</feature>
<keyword evidence="3" id="KW-0012">Acyltransferase</keyword>
<sequence length="356" mass="39616">MTYKGILMSASPNRLQFLDALRGIAVLLVIFAHAAHSRFPIVQVIDANYFQTGQAGVSLFFLISGYIIPKSLNASPSLKVFWVHRFFRLYPAYWVCLFLVILLASAQLFRIQEPLGTVGMAANFTMLQGFVGIKNAVNVFWSLKFEMAFYFLMTAFAVTGMLKRPFLIFMLYSAGTIALALGMRLVLHKYFAYGVFNLELMLLGWVLAEWHAKRLAGKYAVISVIVGLGTTLIAAYTAFAGRTEELTVGTLSFVPMANAWLLSTVFFVATLLTTQQVRWPRVLAWMGTVSYSAYLLHPLVLELSIHFLPPTAPTVVLEFAASFAAAWVCFRFIETPCIAYGKKVAPRAQIAPTVRA</sequence>
<dbReference type="Proteomes" id="UP000439986">
    <property type="component" value="Unassembled WGS sequence"/>
</dbReference>
<dbReference type="PANTHER" id="PTHR23028:SF53">
    <property type="entry name" value="ACYL_TRANSF_3 DOMAIN-CONTAINING PROTEIN"/>
    <property type="match status" value="1"/>
</dbReference>
<keyword evidence="4" id="KW-1185">Reference proteome</keyword>
<keyword evidence="1" id="KW-0812">Transmembrane</keyword>
<reference evidence="3 4" key="1">
    <citation type="submission" date="2019-11" db="EMBL/GenBank/DDBJ databases">
        <title>Novel species isolated from a subtropical stream in China.</title>
        <authorList>
            <person name="Lu H."/>
        </authorList>
    </citation>
    <scope>NUCLEOTIDE SEQUENCE [LARGE SCALE GENOMIC DNA]</scope>
    <source>
        <strain evidence="3 4">FT26W</strain>
    </source>
</reference>
<comment type="caution">
    <text evidence="3">The sequence shown here is derived from an EMBL/GenBank/DDBJ whole genome shotgun (WGS) entry which is preliminary data.</text>
</comment>
<evidence type="ECO:0000259" key="2">
    <source>
        <dbReference type="Pfam" id="PF01757"/>
    </source>
</evidence>
<feature type="transmembrane region" description="Helical" evidence="1">
    <location>
        <begin position="251"/>
        <end position="270"/>
    </location>
</feature>
<feature type="transmembrane region" description="Helical" evidence="1">
    <location>
        <begin position="190"/>
        <end position="207"/>
    </location>
</feature>
<dbReference type="GO" id="GO:0000271">
    <property type="term" value="P:polysaccharide biosynthetic process"/>
    <property type="evidence" value="ECO:0007669"/>
    <property type="project" value="TreeGrafter"/>
</dbReference>
<feature type="domain" description="Acyltransferase 3" evidence="2">
    <location>
        <begin position="16"/>
        <end position="329"/>
    </location>
</feature>
<evidence type="ECO:0000256" key="1">
    <source>
        <dbReference type="SAM" id="Phobius"/>
    </source>
</evidence>
<dbReference type="PANTHER" id="PTHR23028">
    <property type="entry name" value="ACETYLTRANSFERASE"/>
    <property type="match status" value="1"/>
</dbReference>
<accession>A0A844DCR9</accession>
<keyword evidence="3" id="KW-0808">Transferase</keyword>
<feature type="transmembrane region" description="Helical" evidence="1">
    <location>
        <begin position="49"/>
        <end position="69"/>
    </location>
</feature>
<organism evidence="3 4">
    <name type="scientific">Duganella aquatilis</name>
    <dbReference type="NCBI Taxonomy" id="2666082"/>
    <lineage>
        <taxon>Bacteria</taxon>
        <taxon>Pseudomonadati</taxon>
        <taxon>Pseudomonadota</taxon>
        <taxon>Betaproteobacteria</taxon>
        <taxon>Burkholderiales</taxon>
        <taxon>Oxalobacteraceae</taxon>
        <taxon>Telluria group</taxon>
        <taxon>Duganella</taxon>
    </lineage>
</organism>
<feature type="transmembrane region" description="Helical" evidence="1">
    <location>
        <begin position="166"/>
        <end position="184"/>
    </location>
</feature>
<dbReference type="GO" id="GO:0016020">
    <property type="term" value="C:membrane"/>
    <property type="evidence" value="ECO:0007669"/>
    <property type="project" value="TreeGrafter"/>
</dbReference>
<feature type="transmembrane region" description="Helical" evidence="1">
    <location>
        <begin position="282"/>
        <end position="300"/>
    </location>
</feature>
<feature type="transmembrane region" description="Helical" evidence="1">
    <location>
        <begin position="312"/>
        <end position="333"/>
    </location>
</feature>
<gene>
    <name evidence="3" type="ORF">GJ698_19470</name>
</gene>
<dbReference type="EMBL" id="WKJL01000015">
    <property type="protein sequence ID" value="MRW86256.1"/>
    <property type="molecule type" value="Genomic_DNA"/>
</dbReference>
<proteinExistence type="predicted"/>